<evidence type="ECO:0000256" key="12">
    <source>
        <dbReference type="SAM" id="Phobius"/>
    </source>
</evidence>
<keyword evidence="3" id="KW-1003">Cell membrane</keyword>
<dbReference type="AlphaFoldDB" id="A0A0W0UJ25"/>
<feature type="transmembrane region" description="Helical" evidence="12">
    <location>
        <begin position="319"/>
        <end position="337"/>
    </location>
</feature>
<keyword evidence="8" id="KW-0560">Oxidoreductase</keyword>
<evidence type="ECO:0000313" key="17">
    <source>
        <dbReference type="Proteomes" id="UP000093336"/>
    </source>
</evidence>
<dbReference type="OrthoDB" id="4759734at2"/>
<keyword evidence="7 12" id="KW-1133">Transmembrane helix</keyword>
<dbReference type="Pfam" id="PF00487">
    <property type="entry name" value="FA_desaturase"/>
    <property type="match status" value="1"/>
</dbReference>
<dbReference type="PATRIC" id="fig|455.5.peg.1998"/>
<dbReference type="CDD" id="cd03512">
    <property type="entry name" value="Alkane-hydroxylase"/>
    <property type="match status" value="1"/>
</dbReference>
<name>A0A0W0UJ25_9GAMM</name>
<sequence length="356" mass="41130">MSWPKKLRFLLLYLVVPLPLLGFWAGGFYNFITVATLFALIPIIDYVIKDSYNPAATEETHLLQDHFFINVILFYVPLQIILLLAGIFLISHYSLHWYEWLGFTLSIGLITGGGGINLAHELMHKNNNFQQMMSKILLITVCYGHFFIEHVRGHHVKVATPEDPSSARFGESLYRFLPRTIIGSFKSALHLENKRLMQKKQAFFSHHNQFLWIIGAPATIAILCFLYGGWAALLFFLGQAVVAFVVLEIVNYVEHYGLERKKLANGHYECVSYRHSWNANHWLSNALLYHLQRHSDHHAHGARPYQLLKHHDESPQLPSGYLGMIILALIPPLWFAIMDKRVLSYRKENCLNRPRQ</sequence>
<evidence type="ECO:0000256" key="9">
    <source>
        <dbReference type="ARBA" id="ARBA00023004"/>
    </source>
</evidence>
<evidence type="ECO:0000256" key="8">
    <source>
        <dbReference type="ARBA" id="ARBA00023002"/>
    </source>
</evidence>
<reference evidence="14 16" key="1">
    <citation type="submission" date="2015-11" db="EMBL/GenBank/DDBJ databases">
        <title>Genomic analysis of 38 Legionella species identifies large and diverse effector repertoires.</title>
        <authorList>
            <person name="Burstein D."/>
            <person name="Amaro F."/>
            <person name="Zusman T."/>
            <person name="Lifshitz Z."/>
            <person name="Cohen O."/>
            <person name="Gilbert J.A."/>
            <person name="Pupko T."/>
            <person name="Shuman H.A."/>
            <person name="Segal G."/>
        </authorList>
    </citation>
    <scope>NUCLEOTIDE SEQUENCE [LARGE SCALE GENOMIC DNA]</scope>
    <source>
        <strain evidence="14 16">JA-26-G1-E2</strain>
    </source>
</reference>
<evidence type="ECO:0000256" key="11">
    <source>
        <dbReference type="ARBA" id="ARBA00023136"/>
    </source>
</evidence>
<keyword evidence="6" id="KW-0479">Metal-binding</keyword>
<organism evidence="14 16">
    <name type="scientific">Legionella jamestowniensis</name>
    <dbReference type="NCBI Taxonomy" id="455"/>
    <lineage>
        <taxon>Bacteria</taxon>
        <taxon>Pseudomonadati</taxon>
        <taxon>Pseudomonadota</taxon>
        <taxon>Gammaproteobacteria</taxon>
        <taxon>Legionellales</taxon>
        <taxon>Legionellaceae</taxon>
        <taxon>Legionella</taxon>
    </lineage>
</organism>
<gene>
    <name evidence="15" type="ORF">A8135_07095</name>
    <name evidence="14" type="ORF">Ljam_1898</name>
</gene>
<dbReference type="EMBL" id="LNYG01000013">
    <property type="protein sequence ID" value="KTD07703.1"/>
    <property type="molecule type" value="Genomic_DNA"/>
</dbReference>
<evidence type="ECO:0000256" key="4">
    <source>
        <dbReference type="ARBA" id="ARBA00022519"/>
    </source>
</evidence>
<feature type="transmembrane region" description="Helical" evidence="12">
    <location>
        <begin position="68"/>
        <end position="91"/>
    </location>
</feature>
<keyword evidence="10 14" id="KW-0503">Monooxygenase</keyword>
<dbReference type="PANTHER" id="PTHR38674">
    <property type="entry name" value="ALKANE 1-MONOOXYGENASE 1"/>
    <property type="match status" value="1"/>
</dbReference>
<dbReference type="Proteomes" id="UP000054715">
    <property type="component" value="Unassembled WGS sequence"/>
</dbReference>
<accession>A0A0W0UJ25</accession>
<protein>
    <submittedName>
        <fullName evidence="14 15">Alkane 1-monooxygenase</fullName>
    </submittedName>
</protein>
<keyword evidence="11 12" id="KW-0472">Membrane</keyword>
<evidence type="ECO:0000256" key="10">
    <source>
        <dbReference type="ARBA" id="ARBA00023033"/>
    </source>
</evidence>
<dbReference type="GO" id="GO:0046872">
    <property type="term" value="F:metal ion binding"/>
    <property type="evidence" value="ECO:0007669"/>
    <property type="project" value="UniProtKB-KW"/>
</dbReference>
<evidence type="ECO:0000313" key="16">
    <source>
        <dbReference type="Proteomes" id="UP000054715"/>
    </source>
</evidence>
<comment type="caution">
    <text evidence="14">The sequence shown here is derived from an EMBL/GenBank/DDBJ whole genome shotgun (WGS) entry which is preliminary data.</text>
</comment>
<evidence type="ECO:0000256" key="3">
    <source>
        <dbReference type="ARBA" id="ARBA00022475"/>
    </source>
</evidence>
<evidence type="ECO:0000256" key="7">
    <source>
        <dbReference type="ARBA" id="ARBA00022989"/>
    </source>
</evidence>
<evidence type="ECO:0000256" key="1">
    <source>
        <dbReference type="ARBA" id="ARBA00004429"/>
    </source>
</evidence>
<feature type="transmembrane region" description="Helical" evidence="12">
    <location>
        <begin position="97"/>
        <end position="120"/>
    </location>
</feature>
<dbReference type="InterPro" id="IPR005804">
    <property type="entry name" value="FA_desaturase_dom"/>
</dbReference>
<evidence type="ECO:0000256" key="5">
    <source>
        <dbReference type="ARBA" id="ARBA00022692"/>
    </source>
</evidence>
<dbReference type="GO" id="GO:0004497">
    <property type="term" value="F:monooxygenase activity"/>
    <property type="evidence" value="ECO:0007669"/>
    <property type="project" value="UniProtKB-KW"/>
</dbReference>
<feature type="transmembrane region" description="Helical" evidence="12">
    <location>
        <begin position="7"/>
        <end position="25"/>
    </location>
</feature>
<dbReference type="InterPro" id="IPR033885">
    <property type="entry name" value="AlkB/XylM"/>
</dbReference>
<keyword evidence="5 12" id="KW-0812">Transmembrane</keyword>
<keyword evidence="9" id="KW-0408">Iron</keyword>
<dbReference type="Proteomes" id="UP000093336">
    <property type="component" value="Unassembled WGS sequence"/>
</dbReference>
<dbReference type="GO" id="GO:0006629">
    <property type="term" value="P:lipid metabolic process"/>
    <property type="evidence" value="ECO:0007669"/>
    <property type="project" value="InterPro"/>
</dbReference>
<feature type="domain" description="Fatty acid desaturase" evidence="13">
    <location>
        <begin position="98"/>
        <end position="324"/>
    </location>
</feature>
<feature type="transmembrane region" description="Helical" evidence="12">
    <location>
        <begin position="210"/>
        <end position="228"/>
    </location>
</feature>
<evidence type="ECO:0000313" key="14">
    <source>
        <dbReference type="EMBL" id="KTD07703.1"/>
    </source>
</evidence>
<evidence type="ECO:0000259" key="13">
    <source>
        <dbReference type="Pfam" id="PF00487"/>
    </source>
</evidence>
<dbReference type="EMBL" id="LYOZ01000001">
    <property type="protein sequence ID" value="OCH99441.1"/>
    <property type="molecule type" value="Genomic_DNA"/>
</dbReference>
<evidence type="ECO:0000313" key="15">
    <source>
        <dbReference type="EMBL" id="OCH99441.1"/>
    </source>
</evidence>
<dbReference type="STRING" id="455.Ljam_1898"/>
<comment type="similarity">
    <text evidence="2">Belongs to the fatty acid desaturase type 1 family. AlkB subfamily.</text>
</comment>
<reference evidence="15 17" key="2">
    <citation type="submission" date="2016-05" db="EMBL/GenBank/DDBJ databases">
        <authorList>
            <person name="Prochazka B."/>
            <person name="Indra A."/>
            <person name="Hasenberger P."/>
            <person name="Blaschitz M."/>
            <person name="Wagner L."/>
            <person name="Wewalka G."/>
            <person name="Sorschag S."/>
            <person name="Schmid D."/>
            <person name="Ruppitsch W."/>
        </authorList>
    </citation>
    <scope>NUCLEOTIDE SEQUENCE [LARGE SCALE GENOMIC DNA]</scope>
    <source>
        <strain evidence="15 17">974010_12</strain>
    </source>
</reference>
<comment type="subcellular location">
    <subcellularLocation>
        <location evidence="1">Cell inner membrane</location>
        <topology evidence="1">Multi-pass membrane protein</topology>
    </subcellularLocation>
</comment>
<evidence type="ECO:0000256" key="2">
    <source>
        <dbReference type="ARBA" id="ARBA00010823"/>
    </source>
</evidence>
<keyword evidence="17" id="KW-1185">Reference proteome</keyword>
<proteinExistence type="inferred from homology"/>
<evidence type="ECO:0000256" key="6">
    <source>
        <dbReference type="ARBA" id="ARBA00022723"/>
    </source>
</evidence>
<dbReference type="GO" id="GO:0005886">
    <property type="term" value="C:plasma membrane"/>
    <property type="evidence" value="ECO:0007669"/>
    <property type="project" value="UniProtKB-SubCell"/>
</dbReference>
<dbReference type="RefSeq" id="WP_058449797.1">
    <property type="nucleotide sequence ID" value="NZ_CAAAJF010000002.1"/>
</dbReference>
<dbReference type="PANTHER" id="PTHR38674:SF1">
    <property type="entry name" value="ALKANE 1-MONOOXYGENASE 1"/>
    <property type="match status" value="1"/>
</dbReference>
<feature type="transmembrane region" description="Helical" evidence="12">
    <location>
        <begin position="31"/>
        <end position="48"/>
    </location>
</feature>
<keyword evidence="4" id="KW-0997">Cell inner membrane</keyword>